<dbReference type="PROSITE" id="PS00616">
    <property type="entry name" value="HIS_ACID_PHOSPHAT_1"/>
    <property type="match status" value="1"/>
</dbReference>
<dbReference type="AlphaFoldDB" id="A0A812T2N8"/>
<evidence type="ECO:0000256" key="6">
    <source>
        <dbReference type="ARBA" id="ARBA00022777"/>
    </source>
</evidence>
<evidence type="ECO:0000256" key="9">
    <source>
        <dbReference type="ARBA" id="ARBA00034629"/>
    </source>
</evidence>
<dbReference type="GO" id="GO:0005524">
    <property type="term" value="F:ATP binding"/>
    <property type="evidence" value="ECO:0007669"/>
    <property type="project" value="UniProtKB-KW"/>
</dbReference>
<dbReference type="InterPro" id="IPR037446">
    <property type="entry name" value="His_Pase_VIP1"/>
</dbReference>
<dbReference type="GO" id="GO:0005829">
    <property type="term" value="C:cytosol"/>
    <property type="evidence" value="ECO:0007669"/>
    <property type="project" value="UniProtKB-SubCell"/>
</dbReference>
<evidence type="ECO:0000256" key="10">
    <source>
        <dbReference type="RuleBase" id="RU365032"/>
    </source>
</evidence>
<proteinExistence type="inferred from homology"/>
<keyword evidence="4 10" id="KW-0808">Transferase</keyword>
<dbReference type="SUPFAM" id="SSF53254">
    <property type="entry name" value="Phosphoglycerate mutase-like"/>
    <property type="match status" value="1"/>
</dbReference>
<dbReference type="Gene3D" id="3.40.50.1240">
    <property type="entry name" value="Phosphoglycerate mutase-like"/>
    <property type="match status" value="1"/>
</dbReference>
<gene>
    <name evidence="11" type="primary">l(1)G0196</name>
    <name evidence="11" type="ORF">SNAT2548_LOCUS28235</name>
</gene>
<dbReference type="InterPro" id="IPR033379">
    <property type="entry name" value="Acid_Pase_AS"/>
</dbReference>
<comment type="similarity">
    <text evidence="2 10">Belongs to the histidine acid phosphatase family. VIP1 subfamily.</text>
</comment>
<keyword evidence="3 10" id="KW-0963">Cytoplasm</keyword>
<evidence type="ECO:0000256" key="8">
    <source>
        <dbReference type="ARBA" id="ARBA00033696"/>
    </source>
</evidence>
<accession>A0A812T2N8</accession>
<comment type="catalytic activity">
    <reaction evidence="8">
        <text>5-diphospho-1D-myo-inositol 1,2,3,4,6-pentakisphosphate + ATP + H(+) = 1,5-bis(diphospho)-1D-myo-inositol 2,3,4,6-tetrakisphosphate + ADP</text>
        <dbReference type="Rhea" id="RHEA:10276"/>
        <dbReference type="ChEBI" id="CHEBI:15378"/>
        <dbReference type="ChEBI" id="CHEBI:30616"/>
        <dbReference type="ChEBI" id="CHEBI:58628"/>
        <dbReference type="ChEBI" id="CHEBI:77983"/>
        <dbReference type="ChEBI" id="CHEBI:456216"/>
        <dbReference type="EC" id="2.7.4.24"/>
    </reaction>
    <physiologicalReaction direction="left-to-right" evidence="8">
        <dbReference type="Rhea" id="RHEA:10277"/>
    </physiologicalReaction>
</comment>
<dbReference type="CDD" id="cd07061">
    <property type="entry name" value="HP_HAP_like"/>
    <property type="match status" value="1"/>
</dbReference>
<dbReference type="EMBL" id="CAJNDS010002509">
    <property type="protein sequence ID" value="CAE7504206.1"/>
    <property type="molecule type" value="Genomic_DNA"/>
</dbReference>
<keyword evidence="6 10" id="KW-0418">Kinase</keyword>
<keyword evidence="5 10" id="KW-0547">Nucleotide-binding</keyword>
<dbReference type="PANTHER" id="PTHR12750">
    <property type="entry name" value="DIPHOSPHOINOSITOL PENTAKISPHOSPHATE KINASE"/>
    <property type="match status" value="1"/>
</dbReference>
<dbReference type="Proteomes" id="UP000604046">
    <property type="component" value="Unassembled WGS sequence"/>
</dbReference>
<evidence type="ECO:0000313" key="12">
    <source>
        <dbReference type="Proteomes" id="UP000604046"/>
    </source>
</evidence>
<evidence type="ECO:0000313" key="11">
    <source>
        <dbReference type="EMBL" id="CAE7504206.1"/>
    </source>
</evidence>
<dbReference type="GO" id="GO:0006020">
    <property type="term" value="P:inositol metabolic process"/>
    <property type="evidence" value="ECO:0007669"/>
    <property type="project" value="TreeGrafter"/>
</dbReference>
<keyword evidence="7 10" id="KW-0067">ATP-binding</keyword>
<sequence>MRISGRASRAGGSSTTLAMLRKSLVDGVELLCVVMLVRHGERTPKQKIKGKLTLSNCFQDCLPSSEKAFDMTLKGVSGSQDKVRTSTAQENGQRFRERTFAGEDVAQLHTSLQHDVKIFSSREQRCLQTAAAFAKGLLSLNGALPSIVTELVNTLDDAEWGGPSGNKEGREVEWQNKPWQEVEEMFGFHADDSLHQHATPKEAAIRFAEVVQGLYKELTKQESVELYMGETVTLMKERYKDVAGDLMDEPSFDMFVTVPHAFDHLVYDVSHNKDKLSEPCARAMQSAFEFSDHLCQVVAAVETTMTADNVPGRTTGFKVFFLNRLQRYLRRAAGLPESPREMAETDKPRHLSSVEGVEPVRSRLFFGHSSWLQGVITLLFGNSFAQFLPKGVNTDFVKQLRLGFLARVLVRLERHHQPERLRVVFKFAKSDTDFSTIFDLPFEEVDTWWTNVLQAATALTPEKRTDFKSLPNSSSTLGEP</sequence>
<evidence type="ECO:0000256" key="2">
    <source>
        <dbReference type="ARBA" id="ARBA00005609"/>
    </source>
</evidence>
<evidence type="ECO:0000256" key="7">
    <source>
        <dbReference type="ARBA" id="ARBA00022840"/>
    </source>
</evidence>
<protein>
    <recommendedName>
        <fullName evidence="10">Inositol hexakisphosphate and diphosphoinositol-pentakisphosphate kinase</fullName>
        <ecNumber evidence="10">2.7.4.24</ecNumber>
    </recommendedName>
</protein>
<dbReference type="InterPro" id="IPR000560">
    <property type="entry name" value="His_Pase_clade-2"/>
</dbReference>
<dbReference type="GO" id="GO:0032958">
    <property type="term" value="P:inositol phosphate biosynthetic process"/>
    <property type="evidence" value="ECO:0007669"/>
    <property type="project" value="TreeGrafter"/>
</dbReference>
<evidence type="ECO:0000256" key="1">
    <source>
        <dbReference type="ARBA" id="ARBA00004514"/>
    </source>
</evidence>
<evidence type="ECO:0000256" key="5">
    <source>
        <dbReference type="ARBA" id="ARBA00022741"/>
    </source>
</evidence>
<dbReference type="EC" id="2.7.4.24" evidence="10"/>
<dbReference type="PANTHER" id="PTHR12750:SF9">
    <property type="entry name" value="INOSITOL HEXAKISPHOSPHATE AND DIPHOSPHOINOSITOL-PENTAKISPHOSPHATE KINASE"/>
    <property type="match status" value="1"/>
</dbReference>
<name>A0A812T2N8_9DINO</name>
<comment type="catalytic activity">
    <reaction evidence="9">
        <text>1D-myo-inositol hexakisphosphate + ATP = 1-diphospho-1D-myo-inositol 2,3,4,5,6-pentakisphosphate + ADP</text>
        <dbReference type="Rhea" id="RHEA:37459"/>
        <dbReference type="ChEBI" id="CHEBI:30616"/>
        <dbReference type="ChEBI" id="CHEBI:58130"/>
        <dbReference type="ChEBI" id="CHEBI:74946"/>
        <dbReference type="ChEBI" id="CHEBI:456216"/>
        <dbReference type="EC" id="2.7.4.24"/>
    </reaction>
    <physiologicalReaction direction="left-to-right" evidence="9">
        <dbReference type="Rhea" id="RHEA:37460"/>
    </physiologicalReaction>
</comment>
<dbReference type="InterPro" id="IPR029033">
    <property type="entry name" value="His_PPase_superfam"/>
</dbReference>
<keyword evidence="12" id="KW-1185">Reference proteome</keyword>
<organism evidence="11 12">
    <name type="scientific">Symbiodinium natans</name>
    <dbReference type="NCBI Taxonomy" id="878477"/>
    <lineage>
        <taxon>Eukaryota</taxon>
        <taxon>Sar</taxon>
        <taxon>Alveolata</taxon>
        <taxon>Dinophyceae</taxon>
        <taxon>Suessiales</taxon>
        <taxon>Symbiodiniaceae</taxon>
        <taxon>Symbiodinium</taxon>
    </lineage>
</organism>
<comment type="subcellular location">
    <subcellularLocation>
        <location evidence="1 10">Cytoplasm</location>
        <location evidence="1 10">Cytosol</location>
    </subcellularLocation>
</comment>
<comment type="caution">
    <text evidence="11">The sequence shown here is derived from an EMBL/GenBank/DDBJ whole genome shotgun (WGS) entry which is preliminary data.</text>
</comment>
<evidence type="ECO:0000256" key="3">
    <source>
        <dbReference type="ARBA" id="ARBA00022490"/>
    </source>
</evidence>
<dbReference type="GO" id="GO:0033857">
    <property type="term" value="F:5-diphosphoinositol pentakisphosphate 1-kinase activity"/>
    <property type="evidence" value="ECO:0007669"/>
    <property type="project" value="TreeGrafter"/>
</dbReference>
<evidence type="ECO:0000256" key="4">
    <source>
        <dbReference type="ARBA" id="ARBA00022679"/>
    </source>
</evidence>
<dbReference type="GO" id="GO:0000828">
    <property type="term" value="F:inositol hexakisphosphate kinase activity"/>
    <property type="evidence" value="ECO:0007669"/>
    <property type="project" value="TreeGrafter"/>
</dbReference>
<dbReference type="OrthoDB" id="18042at2759"/>
<reference evidence="11" key="1">
    <citation type="submission" date="2021-02" db="EMBL/GenBank/DDBJ databases">
        <authorList>
            <person name="Dougan E. K."/>
            <person name="Rhodes N."/>
            <person name="Thang M."/>
            <person name="Chan C."/>
        </authorList>
    </citation>
    <scope>NUCLEOTIDE SEQUENCE</scope>
</reference>
<comment type="function">
    <text evidence="10">Bifunctional inositol kinase that acts in concert with the IP6K kinases to synthesize the diphosphate group-containing inositol pyrophosphates diphosphoinositol pentakisphosphate, PP-InsP5, and bis-diphosphoinositol tetrakisphosphate, (PP)2-InsP4. PP-InsP5 and (PP)2-InsP4, also respectively called InsP7 and InsP8, may regulate a variety of cellular processes, including apoptosis, vesicle trafficking, cytoskeletal dynamics, and exocytosis. Phosphorylates inositol hexakisphosphate (InsP6).</text>
</comment>
<dbReference type="Pfam" id="PF00328">
    <property type="entry name" value="His_Phos_2"/>
    <property type="match status" value="1"/>
</dbReference>